<dbReference type="Pfam" id="PF04991">
    <property type="entry name" value="LicD"/>
    <property type="match status" value="1"/>
</dbReference>
<dbReference type="AlphaFoldDB" id="A0A1Q9D6J6"/>
<accession>A0A1Q9D6J6</accession>
<gene>
    <name evidence="2" type="ORF">AK812_SmicGene27578</name>
</gene>
<proteinExistence type="predicted"/>
<dbReference type="EMBL" id="LSRX01000694">
    <property type="protein sequence ID" value="OLP90801.1"/>
    <property type="molecule type" value="Genomic_DNA"/>
</dbReference>
<feature type="domain" description="LicD/FKTN/FKRP nucleotidyltransferase" evidence="1">
    <location>
        <begin position="320"/>
        <end position="438"/>
    </location>
</feature>
<evidence type="ECO:0000313" key="3">
    <source>
        <dbReference type="Proteomes" id="UP000186817"/>
    </source>
</evidence>
<dbReference type="InterPro" id="IPR052942">
    <property type="entry name" value="LPS_cholinephosphotransferase"/>
</dbReference>
<dbReference type="PANTHER" id="PTHR43404">
    <property type="entry name" value="LIPOPOLYSACCHARIDE CHOLINEPHOSPHOTRANSFERASE LICD"/>
    <property type="match status" value="1"/>
</dbReference>
<dbReference type="GO" id="GO:0009100">
    <property type="term" value="P:glycoprotein metabolic process"/>
    <property type="evidence" value="ECO:0007669"/>
    <property type="project" value="UniProtKB-ARBA"/>
</dbReference>
<sequence length="517" mass="58565">MPYNSLLLVLDKNISAVALAAIGGALPTPWTGQVAAEGLLEKMHFLFPMDAGDLDKDQVIFFRWNVEEVLGFWIQYGSEWLDNLPSFSSRLLWQFYTCALPLRVFLTHSYRVFWPLIYSGLAAKYQVAEPYRQLLVPDADLSQFSTHALVKRVALLQSLPVCDRECFLDQSAAFAALALQSGQRNQDADLLAYVAEVQGRIQSAFCETLEDCTRTRPTAELLRTTVGFMHLIAELPFFKSRRLQALKNSAEVNQGTEFASPSLATLQTEFWGLPFHPSPAHETEYPCIDKMDTEPISPARALLLYNTLNTVGQVLDHFGVQWFASHGTLLGAIRHGGQIPHDCDLDISIFSSDIHKLRSAALMLALQRNGYATDFLPVQNLFTVWRVGTHSRYEVRGPRAVNNMPRHGVALHIFVLFDFQETKRWTYDTDRLKHEGWKLREADLLPLKFHSFGELTVPIPANSELYLNNMYGSDWRTTIRCMTALKELDYYRPTALQENASPAMAHPTGPLQEVFFD</sequence>
<keyword evidence="3" id="KW-1185">Reference proteome</keyword>
<reference evidence="2 3" key="1">
    <citation type="submission" date="2016-02" db="EMBL/GenBank/DDBJ databases">
        <title>Genome analysis of coral dinoflagellate symbionts highlights evolutionary adaptations to a symbiotic lifestyle.</title>
        <authorList>
            <person name="Aranda M."/>
            <person name="Li Y."/>
            <person name="Liew Y.J."/>
            <person name="Baumgarten S."/>
            <person name="Simakov O."/>
            <person name="Wilson M."/>
            <person name="Piel J."/>
            <person name="Ashoor H."/>
            <person name="Bougouffa S."/>
            <person name="Bajic V.B."/>
            <person name="Ryu T."/>
            <person name="Ravasi T."/>
            <person name="Bayer T."/>
            <person name="Micklem G."/>
            <person name="Kim H."/>
            <person name="Bhak J."/>
            <person name="Lajeunesse T.C."/>
            <person name="Voolstra C.R."/>
        </authorList>
    </citation>
    <scope>NUCLEOTIDE SEQUENCE [LARGE SCALE GENOMIC DNA]</scope>
    <source>
        <strain evidence="2 3">CCMP2467</strain>
    </source>
</reference>
<dbReference type="OMA" id="QSLPVCD"/>
<dbReference type="InterPro" id="IPR007074">
    <property type="entry name" value="LicD/FKTN/FKRP_NTP_transf"/>
</dbReference>
<protein>
    <recommendedName>
        <fullName evidence="1">LicD/FKTN/FKRP nucleotidyltransferase domain-containing protein</fullName>
    </recommendedName>
</protein>
<dbReference type="PANTHER" id="PTHR43404:SF2">
    <property type="entry name" value="LIPOPOLYSACCHARIDE CHOLINEPHOSPHOTRANSFERASE LICD"/>
    <property type="match status" value="1"/>
</dbReference>
<name>A0A1Q9D6J6_SYMMI</name>
<comment type="caution">
    <text evidence="2">The sequence shown here is derived from an EMBL/GenBank/DDBJ whole genome shotgun (WGS) entry which is preliminary data.</text>
</comment>
<evidence type="ECO:0000259" key="1">
    <source>
        <dbReference type="Pfam" id="PF04991"/>
    </source>
</evidence>
<dbReference type="OrthoDB" id="419198at2759"/>
<organism evidence="2 3">
    <name type="scientific">Symbiodinium microadriaticum</name>
    <name type="common">Dinoflagellate</name>
    <name type="synonym">Zooxanthella microadriatica</name>
    <dbReference type="NCBI Taxonomy" id="2951"/>
    <lineage>
        <taxon>Eukaryota</taxon>
        <taxon>Sar</taxon>
        <taxon>Alveolata</taxon>
        <taxon>Dinophyceae</taxon>
        <taxon>Suessiales</taxon>
        <taxon>Symbiodiniaceae</taxon>
        <taxon>Symbiodinium</taxon>
    </lineage>
</organism>
<evidence type="ECO:0000313" key="2">
    <source>
        <dbReference type="EMBL" id="OLP90801.1"/>
    </source>
</evidence>
<dbReference type="Proteomes" id="UP000186817">
    <property type="component" value="Unassembled WGS sequence"/>
</dbReference>